<name>A0A8S2GBP0_9BILA</name>
<evidence type="ECO:0000313" key="2">
    <source>
        <dbReference type="EMBL" id="CAF1647754.1"/>
    </source>
</evidence>
<comment type="caution">
    <text evidence="2">The sequence shown here is derived from an EMBL/GenBank/DDBJ whole genome shotgun (WGS) entry which is preliminary data.</text>
</comment>
<reference evidence="2" key="1">
    <citation type="submission" date="2021-02" db="EMBL/GenBank/DDBJ databases">
        <authorList>
            <person name="Nowell W R."/>
        </authorList>
    </citation>
    <scope>NUCLEOTIDE SEQUENCE</scope>
</reference>
<feature type="transmembrane region" description="Helical" evidence="1">
    <location>
        <begin position="81"/>
        <end position="98"/>
    </location>
</feature>
<dbReference type="Proteomes" id="UP000682733">
    <property type="component" value="Unassembled WGS sequence"/>
</dbReference>
<sequence>MNWNKSSTLFVDITSSTNFYTTTSNNYHSTVKISFGEQLKNASKLFRFYASVFLIIIGMIGSILSIKVFSSTKIRRNSSNEYLITMSFVVALLLFNFFCDEILRSIVNDFGVDLPLNLVDLSKLLCK</sequence>
<dbReference type="Proteomes" id="UP000677228">
    <property type="component" value="Unassembled WGS sequence"/>
</dbReference>
<evidence type="ECO:0000256" key="1">
    <source>
        <dbReference type="SAM" id="Phobius"/>
    </source>
</evidence>
<organism evidence="2 4">
    <name type="scientific">Didymodactylos carnosus</name>
    <dbReference type="NCBI Taxonomy" id="1234261"/>
    <lineage>
        <taxon>Eukaryota</taxon>
        <taxon>Metazoa</taxon>
        <taxon>Spiralia</taxon>
        <taxon>Gnathifera</taxon>
        <taxon>Rotifera</taxon>
        <taxon>Eurotatoria</taxon>
        <taxon>Bdelloidea</taxon>
        <taxon>Philodinida</taxon>
        <taxon>Philodinidae</taxon>
        <taxon>Didymodactylos</taxon>
    </lineage>
</organism>
<dbReference type="EMBL" id="CAJNOK010064874">
    <property type="protein sequence ID" value="CAF1647754.1"/>
    <property type="molecule type" value="Genomic_DNA"/>
</dbReference>
<keyword evidence="1" id="KW-1133">Transmembrane helix</keyword>
<feature type="non-terminal residue" evidence="2">
    <location>
        <position position="127"/>
    </location>
</feature>
<gene>
    <name evidence="2" type="ORF">OVA965_LOCUS44663</name>
    <name evidence="3" type="ORF">TMI583_LOCUS47587</name>
</gene>
<protein>
    <submittedName>
        <fullName evidence="2">Uncharacterized protein</fullName>
    </submittedName>
</protein>
<keyword evidence="1" id="KW-0472">Membrane</keyword>
<dbReference type="EMBL" id="CAJOBA010092723">
    <property type="protein sequence ID" value="CAF4491361.1"/>
    <property type="molecule type" value="Genomic_DNA"/>
</dbReference>
<keyword evidence="1" id="KW-0812">Transmembrane</keyword>
<proteinExistence type="predicted"/>
<evidence type="ECO:0000313" key="3">
    <source>
        <dbReference type="EMBL" id="CAF4491361.1"/>
    </source>
</evidence>
<accession>A0A8S2GBP0</accession>
<evidence type="ECO:0000313" key="4">
    <source>
        <dbReference type="Proteomes" id="UP000677228"/>
    </source>
</evidence>
<dbReference type="AlphaFoldDB" id="A0A8S2GBP0"/>
<feature type="transmembrane region" description="Helical" evidence="1">
    <location>
        <begin position="48"/>
        <end position="69"/>
    </location>
</feature>